<dbReference type="Proteomes" id="UP000887575">
    <property type="component" value="Unassembled WGS sequence"/>
</dbReference>
<dbReference type="Pfam" id="PF01062">
    <property type="entry name" value="Bestrophin"/>
    <property type="match status" value="1"/>
</dbReference>
<evidence type="ECO:0000256" key="6">
    <source>
        <dbReference type="RuleBase" id="RU363126"/>
    </source>
</evidence>
<dbReference type="InterPro" id="IPR021134">
    <property type="entry name" value="Bestrophin-like"/>
</dbReference>
<evidence type="ECO:0000256" key="2">
    <source>
        <dbReference type="ARBA" id="ARBA00022692"/>
    </source>
</evidence>
<keyword evidence="7" id="KW-1185">Reference proteome</keyword>
<feature type="transmembrane region" description="Helical" evidence="6">
    <location>
        <begin position="264"/>
        <end position="284"/>
    </location>
</feature>
<evidence type="ECO:0000256" key="1">
    <source>
        <dbReference type="ARBA" id="ARBA00004141"/>
    </source>
</evidence>
<dbReference type="PANTHER" id="PTHR10736">
    <property type="entry name" value="BESTROPHIN"/>
    <property type="match status" value="1"/>
</dbReference>
<dbReference type="WBParaSite" id="MBELARI_LOCUS11293">
    <property type="protein sequence ID" value="MBELARI_LOCUS11293"/>
    <property type="gene ID" value="MBELARI_LOCUS11293"/>
</dbReference>
<dbReference type="GO" id="GO:0034707">
    <property type="term" value="C:chloride channel complex"/>
    <property type="evidence" value="ECO:0007669"/>
    <property type="project" value="UniProtKB-KW"/>
</dbReference>
<keyword evidence="6" id="KW-0407">Ion channel</keyword>
<dbReference type="PANTHER" id="PTHR10736:SF24">
    <property type="entry name" value="BESTROPHIN HOMOLOG 18"/>
    <property type="match status" value="1"/>
</dbReference>
<proteinExistence type="inferred from homology"/>
<sequence>MPVNYNLSASTSRPWTFIKLIFKWDGSVWKAIWMQYAVWLGFYFILSGYYRWIMDIDQKKTFAQIVDYTDRRLKYFPLSWMLGFFVAAVMARWKYLYNIIGWMDNTALIVAQYVRGTSERARMYRRQIVRHCMVTQALVFRDLSVRCRKRFPTLDTLVAAGILTQHEFDVFEEIQYRYARYWVPFQWAWAVSYNAWKEGLIEGAYYQQIVSDTIREFRTGLAWLCNYDWCPLPMVYPTIVCLSVHIYFLVAIVARQYVQESENFHIDLVFPFMTSFQFIFYMGWLKVGEAMLNPWGEDDDDFETNLLIDRNLTMSLKIVDEGYGKTPYLAKDTFWDHEWQPMYPEDFDFSTQKDPRLSMADLRLPSSVSEIRMVPLQQRRGMKFEFNHMLLYLNSNPIKVMKAPTGIFQLGTERESNPNEKSSASLNEQGGLPRLGSIILPGVTLVEENNRKISVDPGNHILSINEVS</sequence>
<comment type="function">
    <text evidence="6">Forms chloride channels.</text>
</comment>
<evidence type="ECO:0000313" key="8">
    <source>
        <dbReference type="WBParaSite" id="MBELARI_LOCUS11293"/>
    </source>
</evidence>
<reference evidence="8" key="1">
    <citation type="submission" date="2024-02" db="UniProtKB">
        <authorList>
            <consortium name="WormBaseParasite"/>
        </authorList>
    </citation>
    <scope>IDENTIFICATION</scope>
</reference>
<keyword evidence="6" id="KW-1003">Cell membrane</keyword>
<comment type="similarity">
    <text evidence="5 6">Belongs to the anion channel-forming bestrophin (TC 1.A.46) family. Calcium-sensitive chloride channel subfamily.</text>
</comment>
<accession>A0AAF3EBH5</accession>
<feature type="transmembrane region" description="Helical" evidence="6">
    <location>
        <begin position="32"/>
        <end position="52"/>
    </location>
</feature>
<evidence type="ECO:0000313" key="7">
    <source>
        <dbReference type="Proteomes" id="UP000887575"/>
    </source>
</evidence>
<comment type="subcellular location">
    <subcellularLocation>
        <location evidence="6">Cell membrane</location>
        <topology evidence="6">Multi-pass membrane protein</topology>
    </subcellularLocation>
    <subcellularLocation>
        <location evidence="1">Membrane</location>
        <topology evidence="1">Multi-pass membrane protein</topology>
    </subcellularLocation>
</comment>
<keyword evidence="4 6" id="KW-0472">Membrane</keyword>
<dbReference type="GO" id="GO:0005886">
    <property type="term" value="C:plasma membrane"/>
    <property type="evidence" value="ECO:0007669"/>
    <property type="project" value="UniProtKB-SubCell"/>
</dbReference>
<evidence type="ECO:0000256" key="3">
    <source>
        <dbReference type="ARBA" id="ARBA00022989"/>
    </source>
</evidence>
<keyword evidence="6" id="KW-0868">Chloride</keyword>
<keyword evidence="6" id="KW-0406">Ion transport</keyword>
<dbReference type="AlphaFoldDB" id="A0AAF3EBH5"/>
<feature type="transmembrane region" description="Helical" evidence="6">
    <location>
        <begin position="234"/>
        <end position="258"/>
    </location>
</feature>
<dbReference type="InterPro" id="IPR000615">
    <property type="entry name" value="Bestrophin"/>
</dbReference>
<organism evidence="7 8">
    <name type="scientific">Mesorhabditis belari</name>
    <dbReference type="NCBI Taxonomy" id="2138241"/>
    <lineage>
        <taxon>Eukaryota</taxon>
        <taxon>Metazoa</taxon>
        <taxon>Ecdysozoa</taxon>
        <taxon>Nematoda</taxon>
        <taxon>Chromadorea</taxon>
        <taxon>Rhabditida</taxon>
        <taxon>Rhabditina</taxon>
        <taxon>Rhabditomorpha</taxon>
        <taxon>Rhabditoidea</taxon>
        <taxon>Rhabditidae</taxon>
        <taxon>Mesorhabditinae</taxon>
        <taxon>Mesorhabditis</taxon>
    </lineage>
</organism>
<dbReference type="GO" id="GO:0005254">
    <property type="term" value="F:chloride channel activity"/>
    <property type="evidence" value="ECO:0007669"/>
    <property type="project" value="UniProtKB-KW"/>
</dbReference>
<keyword evidence="6" id="KW-0869">Chloride channel</keyword>
<keyword evidence="6" id="KW-0813">Transport</keyword>
<evidence type="ECO:0000256" key="4">
    <source>
        <dbReference type="ARBA" id="ARBA00023136"/>
    </source>
</evidence>
<protein>
    <recommendedName>
        <fullName evidence="6">Bestrophin homolog</fullName>
    </recommendedName>
</protein>
<keyword evidence="3 6" id="KW-1133">Transmembrane helix</keyword>
<feature type="transmembrane region" description="Helical" evidence="6">
    <location>
        <begin position="73"/>
        <end position="93"/>
    </location>
</feature>
<evidence type="ECO:0000256" key="5">
    <source>
        <dbReference type="ARBA" id="ARBA00034769"/>
    </source>
</evidence>
<keyword evidence="2 6" id="KW-0812">Transmembrane</keyword>
<name>A0AAF3EBH5_9BILA</name>